<dbReference type="GO" id="GO:0005886">
    <property type="term" value="C:plasma membrane"/>
    <property type="evidence" value="ECO:0007669"/>
    <property type="project" value="UniProtKB-SubCell"/>
</dbReference>
<feature type="transmembrane region" description="Helical" evidence="6">
    <location>
        <begin position="464"/>
        <end position="488"/>
    </location>
</feature>
<feature type="transmembrane region" description="Helical" evidence="6">
    <location>
        <begin position="373"/>
        <end position="396"/>
    </location>
</feature>
<reference evidence="8" key="1">
    <citation type="submission" date="2017-11" db="EMBL/GenBank/DDBJ databases">
        <authorList>
            <person name="Zhu W."/>
        </authorList>
    </citation>
    <scope>NUCLEOTIDE SEQUENCE [LARGE SCALE GENOMIC DNA]</scope>
    <source>
        <strain evidence="8">160</strain>
    </source>
</reference>
<keyword evidence="5 6" id="KW-0472">Membrane</keyword>
<evidence type="ECO:0000256" key="4">
    <source>
        <dbReference type="ARBA" id="ARBA00022989"/>
    </source>
</evidence>
<keyword evidence="7" id="KW-0131">Cell cycle</keyword>
<dbReference type="Pfam" id="PF01943">
    <property type="entry name" value="Polysacc_synt"/>
    <property type="match status" value="1"/>
</dbReference>
<feature type="transmembrane region" description="Helical" evidence="6">
    <location>
        <begin position="494"/>
        <end position="515"/>
    </location>
</feature>
<dbReference type="InterPro" id="IPR050833">
    <property type="entry name" value="Poly_Biosynth_Transport"/>
</dbReference>
<gene>
    <name evidence="7" type="ORF">CUC15_07960</name>
</gene>
<feature type="transmembrane region" description="Helical" evidence="6">
    <location>
        <begin position="195"/>
        <end position="215"/>
    </location>
</feature>
<dbReference type="PANTHER" id="PTHR30250">
    <property type="entry name" value="PST FAMILY PREDICTED COLANIC ACID TRANSPORTER"/>
    <property type="match status" value="1"/>
</dbReference>
<evidence type="ECO:0000313" key="8">
    <source>
        <dbReference type="Proteomes" id="UP000253908"/>
    </source>
</evidence>
<feature type="transmembrane region" description="Helical" evidence="6">
    <location>
        <begin position="171"/>
        <end position="189"/>
    </location>
</feature>
<feature type="transmembrane region" description="Helical" evidence="6">
    <location>
        <begin position="7"/>
        <end position="27"/>
    </location>
</feature>
<dbReference type="EMBL" id="CP024848">
    <property type="protein sequence ID" value="AXI08852.1"/>
    <property type="molecule type" value="Genomic_DNA"/>
</dbReference>
<feature type="transmembrane region" description="Helical" evidence="6">
    <location>
        <begin position="296"/>
        <end position="315"/>
    </location>
</feature>
<dbReference type="Proteomes" id="UP000253908">
    <property type="component" value="Chromosome"/>
</dbReference>
<keyword evidence="3 6" id="KW-0812">Transmembrane</keyword>
<organism evidence="7 8">
    <name type="scientific">Oceanobacillus zhaokaii</name>
    <dbReference type="NCBI Taxonomy" id="2052660"/>
    <lineage>
        <taxon>Bacteria</taxon>
        <taxon>Bacillati</taxon>
        <taxon>Bacillota</taxon>
        <taxon>Bacilli</taxon>
        <taxon>Bacillales</taxon>
        <taxon>Bacillaceae</taxon>
        <taxon>Oceanobacillus</taxon>
    </lineage>
</organism>
<feature type="transmembrane region" description="Helical" evidence="6">
    <location>
        <begin position="39"/>
        <end position="62"/>
    </location>
</feature>
<sequence>MSNIVRSSMLLTGATFLSKFLGMIYLIPFNALVGAEGGALYSFAYVPYTIMLSISTIGLPLAMSKIVSKYNALGDYETGRRMFKHGTNLMLFTGIISFLILFFGAEILAHGFIEENSSNTITVADVTKVIRMVSFALIIIPAMSIVRGFFQGYESMGPTAISQVVEQLARILFVLISVFIVIKVLGGTIATAVGFATFGAFIGAIASAFVLILYWRYRKPYLDRQLEHQKFSSNHTTKDLFKELFSYAGPFIIVALATSLYQLVDQFTFQRAMIAAGFEDIWEVALGSINTYGHKLVILPGTIATGLSLAILPALTKTFAQKNMVMVHQQINQALQIVLVLVIPAVVGLVALAKEAYGALYGLEDIEITGTLMAWYAPVGLLFALFTVTASILQGINQQNYTVFSLLGGLLAKVLLNAQLIHMFGAKGSIIGTALAVGIAVAMNLWRIKIAVRFSFRQIRKRTLLIGIFSAIMCIVIWLIKLVIGIFIDYEESRLGMIIMLILGVGLGGGVYLWLAYSSTLIERVFGGRVPLVGKIKGKLNKLRARSNK</sequence>
<proteinExistence type="predicted"/>
<keyword evidence="8" id="KW-1185">Reference proteome</keyword>
<comment type="subcellular location">
    <subcellularLocation>
        <location evidence="1">Cell membrane</location>
        <topology evidence="1">Multi-pass membrane protein</topology>
    </subcellularLocation>
</comment>
<feature type="transmembrane region" description="Helical" evidence="6">
    <location>
        <begin position="129"/>
        <end position="150"/>
    </location>
</feature>
<dbReference type="GO" id="GO:0051301">
    <property type="term" value="P:cell division"/>
    <property type="evidence" value="ECO:0007669"/>
    <property type="project" value="UniProtKB-KW"/>
</dbReference>
<keyword evidence="7" id="KW-0132">Cell division</keyword>
<evidence type="ECO:0000313" key="7">
    <source>
        <dbReference type="EMBL" id="AXI08852.1"/>
    </source>
</evidence>
<accession>A0A345PFS2</accession>
<keyword evidence="4 6" id="KW-1133">Transmembrane helix</keyword>
<feature type="transmembrane region" description="Helical" evidence="6">
    <location>
        <begin position="430"/>
        <end position="452"/>
    </location>
</feature>
<dbReference type="PIRSF" id="PIRSF038958">
    <property type="entry name" value="PG_synth_SpoVB"/>
    <property type="match status" value="1"/>
</dbReference>
<dbReference type="OrthoDB" id="9775950at2"/>
<dbReference type="AlphaFoldDB" id="A0A345PFS2"/>
<dbReference type="CDD" id="cd13124">
    <property type="entry name" value="MATE_SpoVB_like"/>
    <property type="match status" value="1"/>
</dbReference>
<evidence type="ECO:0000256" key="2">
    <source>
        <dbReference type="ARBA" id="ARBA00022475"/>
    </source>
</evidence>
<dbReference type="InterPro" id="IPR024923">
    <property type="entry name" value="PG_synth_SpoVB"/>
</dbReference>
<feature type="transmembrane region" description="Helical" evidence="6">
    <location>
        <begin position="403"/>
        <end position="424"/>
    </location>
</feature>
<evidence type="ECO:0000256" key="5">
    <source>
        <dbReference type="ARBA" id="ARBA00023136"/>
    </source>
</evidence>
<dbReference type="RefSeq" id="WP_114916147.1">
    <property type="nucleotide sequence ID" value="NZ_CP024848.1"/>
</dbReference>
<dbReference type="InterPro" id="IPR002797">
    <property type="entry name" value="Polysacc_synth"/>
</dbReference>
<feature type="transmembrane region" description="Helical" evidence="6">
    <location>
        <begin position="89"/>
        <end position="109"/>
    </location>
</feature>
<name>A0A345PFS2_9BACI</name>
<feature type="transmembrane region" description="Helical" evidence="6">
    <location>
        <begin position="244"/>
        <end position="264"/>
    </location>
</feature>
<protein>
    <submittedName>
        <fullName evidence="7">Cell division protein</fullName>
    </submittedName>
</protein>
<feature type="transmembrane region" description="Helical" evidence="6">
    <location>
        <begin position="335"/>
        <end position="353"/>
    </location>
</feature>
<keyword evidence="2" id="KW-1003">Cell membrane</keyword>
<evidence type="ECO:0000256" key="3">
    <source>
        <dbReference type="ARBA" id="ARBA00022692"/>
    </source>
</evidence>
<dbReference type="PANTHER" id="PTHR30250:SF21">
    <property type="entry name" value="LIPID II FLIPPASE MURJ"/>
    <property type="match status" value="1"/>
</dbReference>
<evidence type="ECO:0000256" key="1">
    <source>
        <dbReference type="ARBA" id="ARBA00004651"/>
    </source>
</evidence>
<dbReference type="KEGG" id="ocn:CUC15_07960"/>
<evidence type="ECO:0000256" key="6">
    <source>
        <dbReference type="SAM" id="Phobius"/>
    </source>
</evidence>